<dbReference type="InterPro" id="IPR011990">
    <property type="entry name" value="TPR-like_helical_dom_sf"/>
</dbReference>
<comment type="caution">
    <text evidence="1">The sequence shown here is derived from an EMBL/GenBank/DDBJ whole genome shotgun (WGS) entry which is preliminary data.</text>
</comment>
<protein>
    <recommendedName>
        <fullName evidence="3">Tetratricopeptide repeat protein</fullName>
    </recommendedName>
</protein>
<dbReference type="Gene3D" id="1.25.40.10">
    <property type="entry name" value="Tetratricopeptide repeat domain"/>
    <property type="match status" value="1"/>
</dbReference>
<sequence length="194" mass="20961">MSASRSVEHDVSAVADFDTAVLGGGLPAAAEALIKQAGLIRQQVPEALALLEQACRVAPGHPATLIALYRFHFYGNRLAEAREVAVRALDMALAALSLPARWQDVAPDPRFTVLEPLPRFLLFTLKGYAYLSLRLGELDLGRAAIAKLDELDPRDEVGYRVLHTVLARMGRDDIGYEDCPDIAQAAPVMAEAAS</sequence>
<dbReference type="SUPFAM" id="SSF48452">
    <property type="entry name" value="TPR-like"/>
    <property type="match status" value="1"/>
</dbReference>
<gene>
    <name evidence="1" type="ORF">ABDB84_16415</name>
</gene>
<evidence type="ECO:0008006" key="3">
    <source>
        <dbReference type="Google" id="ProtNLM"/>
    </source>
</evidence>
<keyword evidence="2" id="KW-1185">Reference proteome</keyword>
<organism evidence="1 2">
    <name type="scientific">Uliginosibacterium sediminicola</name>
    <dbReference type="NCBI Taxonomy" id="2024550"/>
    <lineage>
        <taxon>Bacteria</taxon>
        <taxon>Pseudomonadati</taxon>
        <taxon>Pseudomonadota</taxon>
        <taxon>Betaproteobacteria</taxon>
        <taxon>Rhodocyclales</taxon>
        <taxon>Zoogloeaceae</taxon>
        <taxon>Uliginosibacterium</taxon>
    </lineage>
</organism>
<evidence type="ECO:0000313" key="2">
    <source>
        <dbReference type="Proteomes" id="UP001410394"/>
    </source>
</evidence>
<proteinExistence type="predicted"/>
<dbReference type="RefSeq" id="WP_345920844.1">
    <property type="nucleotide sequence ID" value="NZ_JBDIVE010000010.1"/>
</dbReference>
<name>A0ABU9Z220_9RHOO</name>
<reference evidence="1 2" key="1">
    <citation type="journal article" date="2018" name="Int. J. Syst. Evol. Microbiol.">
        <title>Uliginosibacterium sediminicola sp. nov., isolated from freshwater sediment.</title>
        <authorList>
            <person name="Hwang W.M."/>
            <person name="Kim S.M."/>
            <person name="Kang K."/>
            <person name="Ahn T.Y."/>
        </authorList>
    </citation>
    <scope>NUCLEOTIDE SEQUENCE [LARGE SCALE GENOMIC DNA]</scope>
    <source>
        <strain evidence="1 2">M1-21</strain>
    </source>
</reference>
<dbReference type="Proteomes" id="UP001410394">
    <property type="component" value="Unassembled WGS sequence"/>
</dbReference>
<accession>A0ABU9Z220</accession>
<evidence type="ECO:0000313" key="1">
    <source>
        <dbReference type="EMBL" id="MEN3070068.1"/>
    </source>
</evidence>
<dbReference type="EMBL" id="JBDIVE010000010">
    <property type="protein sequence ID" value="MEN3070068.1"/>
    <property type="molecule type" value="Genomic_DNA"/>
</dbReference>